<dbReference type="Gene3D" id="1.10.1200.10">
    <property type="entry name" value="ACP-like"/>
    <property type="match status" value="1"/>
</dbReference>
<dbReference type="Proteomes" id="UP001500416">
    <property type="component" value="Unassembled WGS sequence"/>
</dbReference>
<dbReference type="SUPFAM" id="SSF56801">
    <property type="entry name" value="Acetyl-CoA synthetase-like"/>
    <property type="match status" value="1"/>
</dbReference>
<dbReference type="Pfam" id="PF00550">
    <property type="entry name" value="PP-binding"/>
    <property type="match status" value="1"/>
</dbReference>
<evidence type="ECO:0000256" key="1">
    <source>
        <dbReference type="ARBA" id="ARBA00001957"/>
    </source>
</evidence>
<dbReference type="NCBIfam" id="TIGR01733">
    <property type="entry name" value="AA-adenyl-dom"/>
    <property type="match status" value="1"/>
</dbReference>
<protein>
    <recommendedName>
        <fullName evidence="5">Carrier domain-containing protein</fullName>
    </recommendedName>
</protein>
<dbReference type="Gene3D" id="3.30.559.30">
    <property type="entry name" value="Nonribosomal peptide synthetase, condensation domain"/>
    <property type="match status" value="1"/>
</dbReference>
<feature type="region of interest" description="Disordered" evidence="4">
    <location>
        <begin position="599"/>
        <end position="672"/>
    </location>
</feature>
<dbReference type="InterPro" id="IPR045851">
    <property type="entry name" value="AMP-bd_C_sf"/>
</dbReference>
<dbReference type="PROSITE" id="PS50075">
    <property type="entry name" value="CARRIER"/>
    <property type="match status" value="1"/>
</dbReference>
<dbReference type="Gene3D" id="3.30.559.10">
    <property type="entry name" value="Chloramphenicol acetyltransferase-like domain"/>
    <property type="match status" value="1"/>
</dbReference>
<evidence type="ECO:0000256" key="3">
    <source>
        <dbReference type="ARBA" id="ARBA00022553"/>
    </source>
</evidence>
<dbReference type="PANTHER" id="PTHR45527:SF1">
    <property type="entry name" value="FATTY ACID SYNTHASE"/>
    <property type="match status" value="1"/>
</dbReference>
<evidence type="ECO:0000256" key="4">
    <source>
        <dbReference type="SAM" id="MobiDB-lite"/>
    </source>
</evidence>
<dbReference type="Pfam" id="PF00501">
    <property type="entry name" value="AMP-binding"/>
    <property type="match status" value="1"/>
</dbReference>
<dbReference type="InterPro" id="IPR001242">
    <property type="entry name" value="Condensation_dom"/>
</dbReference>
<accession>A0ABP3D205</accession>
<dbReference type="Pfam" id="PF00668">
    <property type="entry name" value="Condensation"/>
    <property type="match status" value="1"/>
</dbReference>
<dbReference type="InterPro" id="IPR025110">
    <property type="entry name" value="AMP-bd_C"/>
</dbReference>
<dbReference type="CDD" id="cd19531">
    <property type="entry name" value="LCL_NRPS-like"/>
    <property type="match status" value="1"/>
</dbReference>
<name>A0ABP3D205_9PSEU</name>
<proteinExistence type="predicted"/>
<dbReference type="InterPro" id="IPR009081">
    <property type="entry name" value="PP-bd_ACP"/>
</dbReference>
<dbReference type="RefSeq" id="WP_343933348.1">
    <property type="nucleotide sequence ID" value="NZ_BAAABU010000003.1"/>
</dbReference>
<comment type="cofactor">
    <cofactor evidence="1">
        <name>pantetheine 4'-phosphate</name>
        <dbReference type="ChEBI" id="CHEBI:47942"/>
    </cofactor>
</comment>
<comment type="caution">
    <text evidence="6">The sequence shown here is derived from an EMBL/GenBank/DDBJ whole genome shotgun (WGS) entry which is preliminary data.</text>
</comment>
<evidence type="ECO:0000259" key="5">
    <source>
        <dbReference type="PROSITE" id="PS50075"/>
    </source>
</evidence>
<dbReference type="InterPro" id="IPR023213">
    <property type="entry name" value="CAT-like_dom_sf"/>
</dbReference>
<reference evidence="7" key="1">
    <citation type="journal article" date="2019" name="Int. J. Syst. Evol. Microbiol.">
        <title>The Global Catalogue of Microorganisms (GCM) 10K type strain sequencing project: providing services to taxonomists for standard genome sequencing and annotation.</title>
        <authorList>
            <consortium name="The Broad Institute Genomics Platform"/>
            <consortium name="The Broad Institute Genome Sequencing Center for Infectious Disease"/>
            <person name="Wu L."/>
            <person name="Ma J."/>
        </authorList>
    </citation>
    <scope>NUCLEOTIDE SEQUENCE [LARGE SCALE GENOMIC DNA]</scope>
    <source>
        <strain evidence="7">JCM 3380</strain>
    </source>
</reference>
<dbReference type="PROSITE" id="PS00455">
    <property type="entry name" value="AMP_BINDING"/>
    <property type="match status" value="1"/>
</dbReference>
<dbReference type="EMBL" id="BAAABU010000003">
    <property type="protein sequence ID" value="GAA0221385.1"/>
    <property type="molecule type" value="Genomic_DNA"/>
</dbReference>
<keyword evidence="3" id="KW-0597">Phosphoprotein</keyword>
<dbReference type="Pfam" id="PF13193">
    <property type="entry name" value="AMP-binding_C"/>
    <property type="match status" value="1"/>
</dbReference>
<evidence type="ECO:0000313" key="6">
    <source>
        <dbReference type="EMBL" id="GAA0221385.1"/>
    </source>
</evidence>
<evidence type="ECO:0000313" key="7">
    <source>
        <dbReference type="Proteomes" id="UP001500416"/>
    </source>
</evidence>
<feature type="domain" description="Carrier" evidence="5">
    <location>
        <begin position="1024"/>
        <end position="1099"/>
    </location>
</feature>
<dbReference type="CDD" id="cd05930">
    <property type="entry name" value="A_NRPS"/>
    <property type="match status" value="1"/>
</dbReference>
<dbReference type="InterPro" id="IPR036736">
    <property type="entry name" value="ACP-like_sf"/>
</dbReference>
<feature type="compositionally biased region" description="Low complexity" evidence="4">
    <location>
        <begin position="599"/>
        <end position="641"/>
    </location>
</feature>
<evidence type="ECO:0000256" key="2">
    <source>
        <dbReference type="ARBA" id="ARBA00022450"/>
    </source>
</evidence>
<feature type="compositionally biased region" description="Basic residues" evidence="4">
    <location>
        <begin position="1106"/>
        <end position="1116"/>
    </location>
</feature>
<dbReference type="PANTHER" id="PTHR45527">
    <property type="entry name" value="NONRIBOSOMAL PEPTIDE SYNTHETASE"/>
    <property type="match status" value="1"/>
</dbReference>
<organism evidence="6 7">
    <name type="scientific">Saccharothrix mutabilis subsp. mutabilis</name>
    <dbReference type="NCBI Taxonomy" id="66855"/>
    <lineage>
        <taxon>Bacteria</taxon>
        <taxon>Bacillati</taxon>
        <taxon>Actinomycetota</taxon>
        <taxon>Actinomycetes</taxon>
        <taxon>Pseudonocardiales</taxon>
        <taxon>Pseudonocardiaceae</taxon>
        <taxon>Saccharothrix</taxon>
    </lineage>
</organism>
<dbReference type="SUPFAM" id="SSF52777">
    <property type="entry name" value="CoA-dependent acyltransferases"/>
    <property type="match status" value="2"/>
</dbReference>
<dbReference type="InterPro" id="IPR000873">
    <property type="entry name" value="AMP-dep_synth/lig_dom"/>
</dbReference>
<keyword evidence="7" id="KW-1185">Reference proteome</keyword>
<dbReference type="InterPro" id="IPR020845">
    <property type="entry name" value="AMP-binding_CS"/>
</dbReference>
<dbReference type="InterPro" id="IPR010071">
    <property type="entry name" value="AA_adenyl_dom"/>
</dbReference>
<dbReference type="Gene3D" id="3.30.300.30">
    <property type="match status" value="1"/>
</dbReference>
<dbReference type="SUPFAM" id="SSF47336">
    <property type="entry name" value="ACP-like"/>
    <property type="match status" value="1"/>
</dbReference>
<dbReference type="SMART" id="SM00823">
    <property type="entry name" value="PKS_PP"/>
    <property type="match status" value="1"/>
</dbReference>
<gene>
    <name evidence="6" type="ORF">GCM10010492_19390</name>
</gene>
<sequence length="1116" mass="118611">MSAQTRTTTPLSAAQRGLWLLDALHPGSPLYNVFCSVRLTGPLDLPALEQAVTRVVARHEALRTTFPSDGGEPFASVAPAADVPLPVVSLPDHDEACRYVDEWAERPFDLARGPLFRATVVRIGPEDHLLGVATHHIVSDGQSLHVLFDELADLYAGVEPPPVPAGSGQRSEDPELLEWWRTYLAGAPDVLTLPSDRPRPAVRGTAGATHVFPVPDVTAFAAAHRASPFMLLMTAYAALLGRLTGAPEVLVGTPVADRALPDADRLIGMFVDTVPVRVDLSGDPTFGQLLGRVRASVLDAVTHQGVPFDRLVDLVRPDRSPSHTPLVQTIFSADPAPLARPRFRGLTAVLRTPRPSTAKFDLDLTVQGTPEGLVGVLTYSTELFDAPTASRLGEQFTRLLTAGAAAPDTPVRRLPLLSADELGRVLGDWHETAPARVGAPVHELFRRSAAAFPSRPALEGEGVVLTYADLDARSDALAASLDVRPDEVVGLLMPRGIDLITSMLAVLKSGGAYLPLSPTHPKGYVERVLAAAGVSTVVCAPDLAHRLPAGVAAVVPEAAVVASGTAVVASGTAVVASGTAVVPPEAAAVAPETAVVAPETATAPPEAATMPPETAVMPPQTATAPPETAAAPPETAAMPPAGGLRPPSPSSHGGTTIGSERPRGSFSHDGTTHPDHLAYVLYTSGSTGEPKGVAVTHRALANMALTMVDYYGHTADERVLQFANAGFDITAEELYPTWTVGGCVVLAPDPAPGPEHLTDLMRDNGITFTILTSSNWRQWAHRAWADGRDPAPTLRKVSIGAEPVDPDTLRRWQDEVGVPLVNCYGLTETTVNATATPLDDRTVTIGRPLDGVTAHVLDADLEPVPVGVPGQLYLGGDCLARGYLGRPDLTADRFVPHPFVPGARLHRSGDRARWRADGRLEVLGRLDKQLKVRGYRIEPGHVEAALSAHPGVSDAVVVARDERLVAYVVPRVPDDLREHLNARLPVHLVPGAFVALDAIPLNANGKVDEKALPAPTFTAPTSQAASTDLERDLADVWQDALELDRVGVHDNFFELGGTSLTLARVHRRLRDLLGRALPMVALYEYPTIASLARHLSGGEDPTPLRTRPRTRRPRRR</sequence>
<keyword evidence="2" id="KW-0596">Phosphopantetheine</keyword>
<dbReference type="InterPro" id="IPR020806">
    <property type="entry name" value="PKS_PP-bd"/>
</dbReference>
<dbReference type="InterPro" id="IPR042099">
    <property type="entry name" value="ANL_N_sf"/>
</dbReference>
<feature type="region of interest" description="Disordered" evidence="4">
    <location>
        <begin position="1094"/>
        <end position="1116"/>
    </location>
</feature>
<dbReference type="Gene3D" id="3.40.50.12780">
    <property type="entry name" value="N-terminal domain of ligase-like"/>
    <property type="match status" value="2"/>
</dbReference>